<keyword evidence="3" id="KW-1185">Reference proteome</keyword>
<dbReference type="InterPro" id="IPR022761">
    <property type="entry name" value="Fumarate_lyase_N"/>
</dbReference>
<evidence type="ECO:0000313" key="2">
    <source>
        <dbReference type="EMBL" id="MEK0246858.1"/>
    </source>
</evidence>
<proteinExistence type="predicted"/>
<comment type="caution">
    <text evidence="2">The sequence shown here is derived from an EMBL/GenBank/DDBJ whole genome shotgun (WGS) entry which is preliminary data.</text>
</comment>
<dbReference type="SMART" id="SM00998">
    <property type="entry name" value="ADSL_C"/>
    <property type="match status" value="1"/>
</dbReference>
<organism evidence="2 3">
    <name type="scientific">Raoultella scottii</name>
    <dbReference type="NCBI Taxonomy" id="3040937"/>
    <lineage>
        <taxon>Bacteria</taxon>
        <taxon>Pseudomonadati</taxon>
        <taxon>Pseudomonadota</taxon>
        <taxon>Gammaproteobacteria</taxon>
        <taxon>Enterobacterales</taxon>
        <taxon>Enterobacteriaceae</taxon>
        <taxon>Klebsiella/Raoultella group</taxon>
        <taxon>Raoultella</taxon>
    </lineage>
</organism>
<sequence length="459" mass="50264">MRGSQSSVFDSELYSSLFTQAEMKVIWSDENLISCWLKFESTVALVQAQLGVIPQQAADDIAETCRAISLDWDRLAQETRIVGMPIKPLIDQIADAGSSMVKKYLHWGCTTQDLLDTALAMRLNQTLTLLREQIISLGNVLKIMAVEHKGSVMVARTNSIDASATTWGLQASGYLGELTRHLRRLDSLFTTATTGLFGGAVGNLASVGVQGLAIRNNLMRELGLSCPSGIMNASQDNVVEVVQFFALVHGTLCRIANDVETLGRTPIAELREGEGGGGSSAMPHKTNPRASNMIQTLSRMGWMYASGAPNLLDQHDVRAASVRVLNWTLVPEAALCLATSLERGERLIRHLEVDTEKMRNNFAASHHFIMSESVSMKLAEKIGRSEGYDLLKNLLKEADGSQDLYECVMGCQEIRRLLSEEEILRACEPKAWLGSNDALIDEVINAFDSQLSSSIVGRC</sequence>
<name>A0ABU8Z0W9_9ENTR</name>
<feature type="domain" description="Adenylosuccinate lyase C-terminal" evidence="1">
    <location>
        <begin position="366"/>
        <end position="444"/>
    </location>
</feature>
<gene>
    <name evidence="2" type="ORF">QFI66_001715</name>
</gene>
<dbReference type="InterPro" id="IPR000362">
    <property type="entry name" value="Fumarate_lyase_fam"/>
</dbReference>
<evidence type="ECO:0000313" key="3">
    <source>
        <dbReference type="Proteomes" id="UP001334005"/>
    </source>
</evidence>
<dbReference type="RefSeq" id="WP_331833570.1">
    <property type="nucleotide sequence ID" value="NZ_JARXNH020000041.1"/>
</dbReference>
<reference evidence="2 3" key="1">
    <citation type="submission" date="2024-03" db="EMBL/GenBank/DDBJ databases">
        <title>Two novel Raoultella species associated with bleeding cankers of broadleaf hosts, Raoultella scottia sp. nov. and Raoultella lignicola sp. nov.</title>
        <authorList>
            <person name="Brady C.L."/>
        </authorList>
    </citation>
    <scope>NUCLEOTIDE SEQUENCE [LARGE SCALE GENOMIC DNA]</scope>
    <source>
        <strain evidence="2 3">BAC 10a-01-01</strain>
    </source>
</reference>
<dbReference type="EMBL" id="JARXNH020000041">
    <property type="protein sequence ID" value="MEK0246858.1"/>
    <property type="molecule type" value="Genomic_DNA"/>
</dbReference>
<accession>A0ABU8Z0W9</accession>
<dbReference type="InterPro" id="IPR019468">
    <property type="entry name" value="AdenyloSucc_lyase_C"/>
</dbReference>
<dbReference type="Proteomes" id="UP001334005">
    <property type="component" value="Unassembled WGS sequence"/>
</dbReference>
<dbReference type="InterPro" id="IPR020557">
    <property type="entry name" value="Fumarate_lyase_CS"/>
</dbReference>
<keyword evidence="2" id="KW-0456">Lyase</keyword>
<dbReference type="SUPFAM" id="SSF48557">
    <property type="entry name" value="L-aspartase-like"/>
    <property type="match status" value="1"/>
</dbReference>
<dbReference type="InterPro" id="IPR008948">
    <property type="entry name" value="L-Aspartase-like"/>
</dbReference>
<dbReference type="Gene3D" id="1.10.40.30">
    <property type="entry name" value="Fumarase/aspartase (C-terminal domain)"/>
    <property type="match status" value="1"/>
</dbReference>
<dbReference type="Pfam" id="PF10397">
    <property type="entry name" value="ADSL_C"/>
    <property type="match status" value="1"/>
</dbReference>
<dbReference type="CDD" id="cd01597">
    <property type="entry name" value="pCLME"/>
    <property type="match status" value="1"/>
</dbReference>
<protein>
    <submittedName>
        <fullName evidence="2">Adenylosuccinate lyase family protein</fullName>
    </submittedName>
</protein>
<evidence type="ECO:0000259" key="1">
    <source>
        <dbReference type="SMART" id="SM00998"/>
    </source>
</evidence>
<dbReference type="PANTHER" id="PTHR43172">
    <property type="entry name" value="ADENYLOSUCCINATE LYASE"/>
    <property type="match status" value="1"/>
</dbReference>
<dbReference type="Pfam" id="PF00206">
    <property type="entry name" value="Lyase_1"/>
    <property type="match status" value="1"/>
</dbReference>
<dbReference type="PRINTS" id="PR00149">
    <property type="entry name" value="FUMRATELYASE"/>
</dbReference>
<dbReference type="Gene3D" id="1.10.275.10">
    <property type="entry name" value="Fumarase/aspartase (N-terminal domain)"/>
    <property type="match status" value="1"/>
</dbReference>
<dbReference type="Gene3D" id="1.20.200.10">
    <property type="entry name" value="Fumarase/aspartase (Central domain)"/>
    <property type="match status" value="1"/>
</dbReference>
<dbReference type="GO" id="GO:0016829">
    <property type="term" value="F:lyase activity"/>
    <property type="evidence" value="ECO:0007669"/>
    <property type="project" value="UniProtKB-KW"/>
</dbReference>
<dbReference type="PROSITE" id="PS00163">
    <property type="entry name" value="FUMARATE_LYASES"/>
    <property type="match status" value="1"/>
</dbReference>
<dbReference type="InterPro" id="IPR024083">
    <property type="entry name" value="Fumarase/histidase_N"/>
</dbReference>